<name>A0ABU8WKX1_9BURK</name>
<gene>
    <name evidence="2" type="ORF">WKW82_15425</name>
</gene>
<reference evidence="2 3" key="1">
    <citation type="submission" date="2024-03" db="EMBL/GenBank/DDBJ databases">
        <title>Novel species of the genus Variovorax.</title>
        <authorList>
            <person name="Liu Q."/>
            <person name="Xin Y.-H."/>
        </authorList>
    </citation>
    <scope>NUCLEOTIDE SEQUENCE [LARGE SCALE GENOMIC DNA]</scope>
    <source>
        <strain evidence="2 3">KACC 18900</strain>
    </source>
</reference>
<proteinExistence type="predicted"/>
<keyword evidence="3" id="KW-1185">Reference proteome</keyword>
<keyword evidence="1" id="KW-0175">Coiled coil</keyword>
<accession>A0ABU8WKX1</accession>
<sequence length="390" mass="41949">MVPPRKMPKAKVPARKAARLAAVKRSAAPTAAAETNDDGAVTLEQAKAIVAARARARTPAPAGAAAGPLPPPAATSLRDVARERKQMAQAQRREQKQRIQDYKAVMQVMKQRGVQNMAPEEQPSAAAARPGARVPLTAAAPGGPLRVFAEGDSWFDYPYPLFGGGIIPRLEKRMGIPILNLAKAGDEVRFMMGVDERKLMAEQLSAGCPTGGEWEVLLFSGGGNDIVSNPMALWVRDFVAGKPPAQLIHRPRFDAALAIVRAGYEDLIALRDALSPRTHLVFHAYDFALPDGRGVCHLGPWLKPTFDLRGFPTQQAGAEVVKLMLSDLASLLQALATAHKGVTFINGQGTLAPAAASWHNELHPSRQGFDKFAALFHARLKALFPNRMPA</sequence>
<organism evidence="2 3">
    <name type="scientific">Variovorax rhizosphaerae</name>
    <dbReference type="NCBI Taxonomy" id="1836200"/>
    <lineage>
        <taxon>Bacteria</taxon>
        <taxon>Pseudomonadati</taxon>
        <taxon>Pseudomonadota</taxon>
        <taxon>Betaproteobacteria</taxon>
        <taxon>Burkholderiales</taxon>
        <taxon>Comamonadaceae</taxon>
        <taxon>Variovorax</taxon>
    </lineage>
</organism>
<evidence type="ECO:0008006" key="4">
    <source>
        <dbReference type="Google" id="ProtNLM"/>
    </source>
</evidence>
<comment type="caution">
    <text evidence="2">The sequence shown here is derived from an EMBL/GenBank/DDBJ whole genome shotgun (WGS) entry which is preliminary data.</text>
</comment>
<protein>
    <recommendedName>
        <fullName evidence="4">SGNH hydrolase-type esterase domain-containing protein</fullName>
    </recommendedName>
</protein>
<dbReference type="SUPFAM" id="SSF52266">
    <property type="entry name" value="SGNH hydrolase"/>
    <property type="match status" value="1"/>
</dbReference>
<dbReference type="EMBL" id="JBBKZT010000006">
    <property type="protein sequence ID" value="MEJ8848049.1"/>
    <property type="molecule type" value="Genomic_DNA"/>
</dbReference>
<dbReference type="Gene3D" id="3.40.50.1110">
    <property type="entry name" value="SGNH hydrolase"/>
    <property type="match status" value="1"/>
</dbReference>
<dbReference type="RefSeq" id="WP_340343174.1">
    <property type="nucleotide sequence ID" value="NZ_JBBKZT010000006.1"/>
</dbReference>
<evidence type="ECO:0000313" key="2">
    <source>
        <dbReference type="EMBL" id="MEJ8848049.1"/>
    </source>
</evidence>
<feature type="coiled-coil region" evidence="1">
    <location>
        <begin position="78"/>
        <end position="112"/>
    </location>
</feature>
<dbReference type="InterPro" id="IPR036514">
    <property type="entry name" value="SGNH_hydro_sf"/>
</dbReference>
<dbReference type="Proteomes" id="UP001385892">
    <property type="component" value="Unassembled WGS sequence"/>
</dbReference>
<evidence type="ECO:0000313" key="3">
    <source>
        <dbReference type="Proteomes" id="UP001385892"/>
    </source>
</evidence>
<evidence type="ECO:0000256" key="1">
    <source>
        <dbReference type="SAM" id="Coils"/>
    </source>
</evidence>